<proteinExistence type="predicted"/>
<dbReference type="AlphaFoldDB" id="A0A1E4SBY0"/>
<evidence type="ECO:0000313" key="3">
    <source>
        <dbReference type="Proteomes" id="UP000094285"/>
    </source>
</evidence>
<evidence type="ECO:0000313" key="2">
    <source>
        <dbReference type="EMBL" id="ODV77040.1"/>
    </source>
</evidence>
<gene>
    <name evidence="2" type="ORF">CANTADRAFT_27440</name>
</gene>
<dbReference type="Proteomes" id="UP000094285">
    <property type="component" value="Unassembled WGS sequence"/>
</dbReference>
<feature type="compositionally biased region" description="Polar residues" evidence="1">
    <location>
        <begin position="119"/>
        <end position="154"/>
    </location>
</feature>
<feature type="region of interest" description="Disordered" evidence="1">
    <location>
        <begin position="112"/>
        <end position="158"/>
    </location>
</feature>
<dbReference type="RefSeq" id="XP_020062162.1">
    <property type="nucleotide sequence ID" value="XM_020208109.1"/>
</dbReference>
<dbReference type="GeneID" id="30982246"/>
<feature type="compositionally biased region" description="Basic residues" evidence="1">
    <location>
        <begin position="1"/>
        <end position="12"/>
    </location>
</feature>
<feature type="region of interest" description="Disordered" evidence="1">
    <location>
        <begin position="1"/>
        <end position="75"/>
    </location>
</feature>
<name>A0A1E4SBY0_9ASCO</name>
<protein>
    <submittedName>
        <fullName evidence="2">Uncharacterized protein</fullName>
    </submittedName>
</protein>
<accession>A0A1E4SBY0</accession>
<sequence length="645" mass="73032">MAVYGKSRKRARLSSQTPIFSSDDESSSNTPEVLTSVVNDDTTTTTEQLMPSAPFQTKRISPRKPTSDFFEDSLTTSPRKLKSLLGDFGSPRGPRPKSLHEELTFLAQQSKLPEKEPSRQLNHNSNAPSTPSRKGRSSTNSPFKKHSSIPSTPITPKEKDAWNSLFENIAKDGLPTKYVSSEEETEEPLHLAHINSIYEKLEQEAIPGEERQTVSEARKSRLKSSSLVYGEERSFLLKEDDDHPPLAEQELSDSKEVSNIHDLRTLGMTNRERDSLNYILDGLHLKRASKSKILEANSMLVSTLLDIVLEEEVSKILRMNSMVACDRLLSIYSKLAKSQDELKDLIQWLIAICLYDLTKNSPNSKEVTTQLNQYLFDILKILAKDVSTTQLLKILTARINKVKQRIQPKSAQVSLISAMQSESAINNWELFEIAGNLYLELDFEEDKLAILNYFDGYLTSKKFFESLGILSILIPSTIESIPNFEFSETEAQLLNIIMILLANYNDNNEVRKVLYCNEYIPKLIQVVNYCLKLVKSSKAAERDTNILLMLLTLLINIPEAIEVELELFDDINKNIQLILSLGNAEDDLVKHFIGYNLIFVGYVRGKYKEKVEIDELDLLDRLKTYGQDVDGLQGRIGKVTEALLQ</sequence>
<feature type="compositionally biased region" description="Polar residues" evidence="1">
    <location>
        <begin position="27"/>
        <end position="39"/>
    </location>
</feature>
<evidence type="ECO:0000256" key="1">
    <source>
        <dbReference type="SAM" id="MobiDB-lite"/>
    </source>
</evidence>
<organism evidence="2 3">
    <name type="scientific">Suhomyces tanzawaensis NRRL Y-17324</name>
    <dbReference type="NCBI Taxonomy" id="984487"/>
    <lineage>
        <taxon>Eukaryota</taxon>
        <taxon>Fungi</taxon>
        <taxon>Dikarya</taxon>
        <taxon>Ascomycota</taxon>
        <taxon>Saccharomycotina</taxon>
        <taxon>Pichiomycetes</taxon>
        <taxon>Debaryomycetaceae</taxon>
        <taxon>Suhomyces</taxon>
    </lineage>
</organism>
<keyword evidence="3" id="KW-1185">Reference proteome</keyword>
<reference evidence="3" key="1">
    <citation type="submission" date="2016-05" db="EMBL/GenBank/DDBJ databases">
        <title>Comparative genomics of biotechnologically important yeasts.</title>
        <authorList>
            <consortium name="DOE Joint Genome Institute"/>
            <person name="Riley R."/>
            <person name="Haridas S."/>
            <person name="Wolfe K.H."/>
            <person name="Lopes M.R."/>
            <person name="Hittinger C.T."/>
            <person name="Goker M."/>
            <person name="Salamov A."/>
            <person name="Wisecaver J."/>
            <person name="Long T.M."/>
            <person name="Aerts A.L."/>
            <person name="Barry K."/>
            <person name="Choi C."/>
            <person name="Clum A."/>
            <person name="Coughlan A.Y."/>
            <person name="Deshpande S."/>
            <person name="Douglass A.P."/>
            <person name="Hanson S.J."/>
            <person name="Klenk H.-P."/>
            <person name="Labutti K."/>
            <person name="Lapidus A."/>
            <person name="Lindquist E."/>
            <person name="Lipzen A."/>
            <person name="Meier-Kolthoff J.P."/>
            <person name="Ohm R.A."/>
            <person name="Otillar R.P."/>
            <person name="Pangilinan J."/>
            <person name="Peng Y."/>
            <person name="Rokas A."/>
            <person name="Rosa C.A."/>
            <person name="Scheuner C."/>
            <person name="Sibirny A.A."/>
            <person name="Slot J.C."/>
            <person name="Stielow J.B."/>
            <person name="Sun H."/>
            <person name="Kurtzman C.P."/>
            <person name="Blackwell M."/>
            <person name="Grigoriev I.V."/>
            <person name="Jeffries T.W."/>
        </authorList>
    </citation>
    <scope>NUCLEOTIDE SEQUENCE [LARGE SCALE GENOMIC DNA]</scope>
    <source>
        <strain evidence="3">NRRL Y-17324</strain>
    </source>
</reference>
<dbReference type="EMBL" id="KV453916">
    <property type="protein sequence ID" value="ODV77040.1"/>
    <property type="molecule type" value="Genomic_DNA"/>
</dbReference>